<keyword evidence="2" id="KW-1185">Reference proteome</keyword>
<reference evidence="1" key="1">
    <citation type="submission" date="2021-04" db="EMBL/GenBank/DDBJ databases">
        <authorList>
            <consortium name="Wellcome Sanger Institute Data Sharing"/>
        </authorList>
    </citation>
    <scope>NUCLEOTIDE SEQUENCE [LARGE SCALE GENOMIC DNA]</scope>
</reference>
<proteinExistence type="predicted"/>
<sequence>MSHFCLSVGSGCFVFADRQLLCQPESNRSLYVQIAKNTLFCLSQLVSYFFQIGGKRERRHVNDPFQEAKASKWLWASCPTAYMLPFTAEEGRGRQASGH</sequence>
<dbReference type="InParanoid" id="A0A665TW08"/>
<dbReference type="AlphaFoldDB" id="A0A665TW08"/>
<dbReference type="Proteomes" id="UP000472264">
    <property type="component" value="Chromosome 5"/>
</dbReference>
<accession>A0A665TW08</accession>
<evidence type="ECO:0000313" key="2">
    <source>
        <dbReference type="Proteomes" id="UP000472264"/>
    </source>
</evidence>
<evidence type="ECO:0000313" key="1">
    <source>
        <dbReference type="Ensembl" id="ENSENLP00000011303.1"/>
    </source>
</evidence>
<dbReference type="Ensembl" id="ENSENLT00000011803.1">
    <property type="protein sequence ID" value="ENSENLP00000011303.1"/>
    <property type="gene ID" value="ENSENLG00000005454.1"/>
</dbReference>
<reference evidence="1" key="3">
    <citation type="submission" date="2025-09" db="UniProtKB">
        <authorList>
            <consortium name="Ensembl"/>
        </authorList>
    </citation>
    <scope>IDENTIFICATION</scope>
</reference>
<name>A0A665TW08_ECHNA</name>
<organism evidence="1 2">
    <name type="scientific">Echeneis naucrates</name>
    <name type="common">Live sharksucker</name>
    <dbReference type="NCBI Taxonomy" id="173247"/>
    <lineage>
        <taxon>Eukaryota</taxon>
        <taxon>Metazoa</taxon>
        <taxon>Chordata</taxon>
        <taxon>Craniata</taxon>
        <taxon>Vertebrata</taxon>
        <taxon>Euteleostomi</taxon>
        <taxon>Actinopterygii</taxon>
        <taxon>Neopterygii</taxon>
        <taxon>Teleostei</taxon>
        <taxon>Neoteleostei</taxon>
        <taxon>Acanthomorphata</taxon>
        <taxon>Carangaria</taxon>
        <taxon>Carangiformes</taxon>
        <taxon>Echeneidae</taxon>
        <taxon>Echeneis</taxon>
    </lineage>
</organism>
<reference evidence="1" key="2">
    <citation type="submission" date="2025-08" db="UniProtKB">
        <authorList>
            <consortium name="Ensembl"/>
        </authorList>
    </citation>
    <scope>IDENTIFICATION</scope>
</reference>
<protein>
    <submittedName>
        <fullName evidence="1">Uncharacterized protein</fullName>
    </submittedName>
</protein>